<dbReference type="CDD" id="cd08061">
    <property type="entry name" value="MPN_NPL4"/>
    <property type="match status" value="1"/>
</dbReference>
<keyword evidence="2" id="KW-1185">Reference proteome</keyword>
<evidence type="ECO:0000313" key="2">
    <source>
        <dbReference type="Proteomes" id="UP000001542"/>
    </source>
</evidence>
<dbReference type="GO" id="GO:0005634">
    <property type="term" value="C:nucleus"/>
    <property type="evidence" value="ECO:0000318"/>
    <property type="project" value="GO_Central"/>
</dbReference>
<name>A2ECP4_TRIV3</name>
<dbReference type="SUPFAM" id="SSF54236">
    <property type="entry name" value="Ubiquitin-like"/>
    <property type="match status" value="1"/>
</dbReference>
<accession>A2ECP4</accession>
<dbReference type="PANTHER" id="PTHR12710">
    <property type="entry name" value="NUCLEAR PROTEIN LOCALIZATION 4"/>
    <property type="match status" value="1"/>
</dbReference>
<gene>
    <name evidence="1" type="ORF">TVAG_276130</name>
</gene>
<dbReference type="InterPro" id="IPR029071">
    <property type="entry name" value="Ubiquitin-like_domsf"/>
</dbReference>
<dbReference type="Proteomes" id="UP000001542">
    <property type="component" value="Unassembled WGS sequence"/>
</dbReference>
<sequence>MVIIGIQWARGILKININRADTIQRILMQISEQIKVPADKLTLYYDSAMTSPMKKEYSYNRALASNPNKSLASKLNSLIYLKIDNGVQISNEFNSGVSFSNAIGHSIMGSNATEEEKKKVIENANGFAKNAITVDMFRIADRSYPIFGVSSLTSTFAIRIPQNKILLPFQQKALMTGYKTHRIMFLFGRIDKYTGKVTVHCSCEPQQKNFVDHVEILEEFNMDLDRNIAHEFGMECVGMAISRPEPTEKSEDYKHEMTEYMVRLAAKYQVEITEYFTTIVVTEKHAEPYQASDAAMKAYQQGLFLQSSSPTLLKFKSEVKLGTAKHLKELDSNYAVATLRIRNANSHFPDTEPFPPLSEYPSVMDVKKYFDDMQYCPMWYRLFNFNLLLYFCYERIIPESAIGDVIHQIIHKANINKSVVSNIDHLIGQR</sequence>
<dbReference type="KEGG" id="tva:4767463"/>
<reference evidence="1" key="2">
    <citation type="journal article" date="2007" name="Science">
        <title>Draft genome sequence of the sexually transmitted pathogen Trichomonas vaginalis.</title>
        <authorList>
            <person name="Carlton J.M."/>
            <person name="Hirt R.P."/>
            <person name="Silva J.C."/>
            <person name="Delcher A.L."/>
            <person name="Schatz M."/>
            <person name="Zhao Q."/>
            <person name="Wortman J.R."/>
            <person name="Bidwell S.L."/>
            <person name="Alsmark U.C.M."/>
            <person name="Besteiro S."/>
            <person name="Sicheritz-Ponten T."/>
            <person name="Noel C.J."/>
            <person name="Dacks J.B."/>
            <person name="Foster P.G."/>
            <person name="Simillion C."/>
            <person name="Van de Peer Y."/>
            <person name="Miranda-Saavedra D."/>
            <person name="Barton G.J."/>
            <person name="Westrop G.D."/>
            <person name="Mueller S."/>
            <person name="Dessi D."/>
            <person name="Fiori P.L."/>
            <person name="Ren Q."/>
            <person name="Paulsen I."/>
            <person name="Zhang H."/>
            <person name="Bastida-Corcuera F.D."/>
            <person name="Simoes-Barbosa A."/>
            <person name="Brown M.T."/>
            <person name="Hayes R.D."/>
            <person name="Mukherjee M."/>
            <person name="Okumura C.Y."/>
            <person name="Schneider R."/>
            <person name="Smith A.J."/>
            <person name="Vanacova S."/>
            <person name="Villalvazo M."/>
            <person name="Haas B.J."/>
            <person name="Pertea M."/>
            <person name="Feldblyum T.V."/>
            <person name="Utterback T.R."/>
            <person name="Shu C.L."/>
            <person name="Osoegawa K."/>
            <person name="de Jong P.J."/>
            <person name="Hrdy I."/>
            <person name="Horvathova L."/>
            <person name="Zubacova Z."/>
            <person name="Dolezal P."/>
            <person name="Malik S.B."/>
            <person name="Logsdon J.M. Jr."/>
            <person name="Henze K."/>
            <person name="Gupta A."/>
            <person name="Wang C.C."/>
            <person name="Dunne R.L."/>
            <person name="Upcroft J.A."/>
            <person name="Upcroft P."/>
            <person name="White O."/>
            <person name="Salzberg S.L."/>
            <person name="Tang P."/>
            <person name="Chiu C.-H."/>
            <person name="Lee Y.-S."/>
            <person name="Embley T.M."/>
            <person name="Coombs G.H."/>
            <person name="Mottram J.C."/>
            <person name="Tachezy J."/>
            <person name="Fraser-Liggett C.M."/>
            <person name="Johnson P.J."/>
        </authorList>
    </citation>
    <scope>NUCLEOTIDE SEQUENCE [LARGE SCALE GENOMIC DNA]</scope>
    <source>
        <strain evidence="1">G3</strain>
    </source>
</reference>
<protein>
    <recommendedName>
        <fullName evidence="3">Ubiquitin-like domain-containing protein</fullName>
    </recommendedName>
</protein>
<reference evidence="1" key="1">
    <citation type="submission" date="2006-10" db="EMBL/GenBank/DDBJ databases">
        <authorList>
            <person name="Amadeo P."/>
            <person name="Zhao Q."/>
            <person name="Wortman J."/>
            <person name="Fraser-Liggett C."/>
            <person name="Carlton J."/>
        </authorList>
    </citation>
    <scope>NUCLEOTIDE SEQUENCE</scope>
    <source>
        <strain evidence="1">G3</strain>
    </source>
</reference>
<dbReference type="GO" id="GO:0043130">
    <property type="term" value="F:ubiquitin binding"/>
    <property type="evidence" value="ECO:0000318"/>
    <property type="project" value="GO_Central"/>
</dbReference>
<dbReference type="GO" id="GO:0006511">
    <property type="term" value="P:ubiquitin-dependent protein catabolic process"/>
    <property type="evidence" value="ECO:0000318"/>
    <property type="project" value="GO_Central"/>
</dbReference>
<dbReference type="InterPro" id="IPR007717">
    <property type="entry name" value="NPL4_C"/>
</dbReference>
<proteinExistence type="predicted"/>
<dbReference type="RefSeq" id="XP_001321763.1">
    <property type="nucleotide sequence ID" value="XM_001321728.1"/>
</dbReference>
<dbReference type="SMR" id="A2ECP4"/>
<dbReference type="AlphaFoldDB" id="A2ECP4"/>
<evidence type="ECO:0000313" key="1">
    <source>
        <dbReference type="EMBL" id="EAY09540.1"/>
    </source>
</evidence>
<dbReference type="EMBL" id="DS113355">
    <property type="protein sequence ID" value="EAY09540.1"/>
    <property type="molecule type" value="Genomic_DNA"/>
</dbReference>
<dbReference type="eggNOG" id="KOG2834">
    <property type="taxonomic scope" value="Eukaryota"/>
</dbReference>
<dbReference type="InterPro" id="IPR016563">
    <property type="entry name" value="Npl4"/>
</dbReference>
<dbReference type="VEuPathDB" id="TrichDB:TVAG_276130"/>
<dbReference type="PANTHER" id="PTHR12710:SF0">
    <property type="entry name" value="NUCLEAR PROTEIN LOCALIZATION PROTEIN 4 HOMOLOG"/>
    <property type="match status" value="1"/>
</dbReference>
<dbReference type="InParanoid" id="A2ECP4"/>
<dbReference type="VEuPathDB" id="TrichDB:TVAGG3_0379580"/>
<dbReference type="STRING" id="5722.A2ECP4"/>
<evidence type="ECO:0008006" key="3">
    <source>
        <dbReference type="Google" id="ProtNLM"/>
    </source>
</evidence>
<dbReference type="GO" id="GO:0031625">
    <property type="term" value="F:ubiquitin protein ligase binding"/>
    <property type="evidence" value="ECO:0000318"/>
    <property type="project" value="GO_Central"/>
</dbReference>
<organism evidence="1 2">
    <name type="scientific">Trichomonas vaginalis (strain ATCC PRA-98 / G3)</name>
    <dbReference type="NCBI Taxonomy" id="412133"/>
    <lineage>
        <taxon>Eukaryota</taxon>
        <taxon>Metamonada</taxon>
        <taxon>Parabasalia</taxon>
        <taxon>Trichomonadida</taxon>
        <taxon>Trichomonadidae</taxon>
        <taxon>Trichomonas</taxon>
    </lineage>
</organism>